<feature type="transmembrane region" description="Helical" evidence="6">
    <location>
        <begin position="114"/>
        <end position="140"/>
    </location>
</feature>
<comment type="caution">
    <text evidence="7">The sequence shown here is derived from an EMBL/GenBank/DDBJ whole genome shotgun (WGS) entry which is preliminary data.</text>
</comment>
<feature type="transmembrane region" description="Helical" evidence="6">
    <location>
        <begin position="200"/>
        <end position="222"/>
    </location>
</feature>
<evidence type="ECO:0000256" key="4">
    <source>
        <dbReference type="ARBA" id="ARBA00023136"/>
    </source>
</evidence>
<keyword evidence="8" id="KW-1185">Reference proteome</keyword>
<dbReference type="Proteomes" id="UP000024635">
    <property type="component" value="Unassembled WGS sequence"/>
</dbReference>
<dbReference type="InterPro" id="IPR047130">
    <property type="entry name" value="7TM_GPCR_Srsx_nematod"/>
</dbReference>
<accession>A0A016UUC6</accession>
<dbReference type="SMART" id="SM01381">
    <property type="entry name" value="7TM_GPCR_Srsx"/>
    <property type="match status" value="1"/>
</dbReference>
<dbReference type="GO" id="GO:0016020">
    <property type="term" value="C:membrane"/>
    <property type="evidence" value="ECO:0007669"/>
    <property type="project" value="UniProtKB-SubCell"/>
</dbReference>
<keyword evidence="2 6" id="KW-0812">Transmembrane</keyword>
<dbReference type="Gene3D" id="1.20.1070.10">
    <property type="entry name" value="Rhodopsin 7-helix transmembrane proteins"/>
    <property type="match status" value="1"/>
</dbReference>
<evidence type="ECO:0000256" key="6">
    <source>
        <dbReference type="SAM" id="Phobius"/>
    </source>
</evidence>
<evidence type="ECO:0000313" key="7">
    <source>
        <dbReference type="EMBL" id="EYC18546.1"/>
    </source>
</evidence>
<feature type="region of interest" description="Disordered" evidence="5">
    <location>
        <begin position="237"/>
        <end position="259"/>
    </location>
</feature>
<proteinExistence type="predicted"/>
<dbReference type="PANTHER" id="PTHR23360:SF37">
    <property type="entry name" value="G-PROTEIN COUPLED RECEPTORS FAMILY 1 PROFILE DOMAIN-CONTAINING PROTEIN"/>
    <property type="match status" value="1"/>
</dbReference>
<sequence>MTEPSQMRFVGFVDYRSKLELLFFVLHANANELCNASHPSHHPHLHNAKSTLHFFGDRPTFGTTHLNRTYYGVLLGLTTFYQTLCLFGELVNFGSALYGGPHKRNLCFLLMIPYIWFCCMQSTMFLVLSLDTLFSVLCPLKHKVARLWVYVSILSIPPVAYSALIISLSSVAVFYGESRNTTVIICNPPLSMDDKIANFWINWNGFSNLGVLCVHFIVYLIVMNKEKKQHELGRVVKDSAGKQEQKQDRKTPSMKKTLSMSSLGVQVRKAVERKRVMLGSC</sequence>
<feature type="compositionally biased region" description="Basic and acidic residues" evidence="5">
    <location>
        <begin position="237"/>
        <end position="251"/>
    </location>
</feature>
<evidence type="ECO:0000256" key="3">
    <source>
        <dbReference type="ARBA" id="ARBA00022989"/>
    </source>
</evidence>
<dbReference type="AlphaFoldDB" id="A0A016UUC6"/>
<organism evidence="7 8">
    <name type="scientific">Ancylostoma ceylanicum</name>
    <dbReference type="NCBI Taxonomy" id="53326"/>
    <lineage>
        <taxon>Eukaryota</taxon>
        <taxon>Metazoa</taxon>
        <taxon>Ecdysozoa</taxon>
        <taxon>Nematoda</taxon>
        <taxon>Chromadorea</taxon>
        <taxon>Rhabditida</taxon>
        <taxon>Rhabditina</taxon>
        <taxon>Rhabditomorpha</taxon>
        <taxon>Strongyloidea</taxon>
        <taxon>Ancylostomatidae</taxon>
        <taxon>Ancylostomatinae</taxon>
        <taxon>Ancylostoma</taxon>
    </lineage>
</organism>
<dbReference type="EMBL" id="JARK01001363">
    <property type="protein sequence ID" value="EYC18546.1"/>
    <property type="molecule type" value="Genomic_DNA"/>
</dbReference>
<evidence type="ECO:0000256" key="5">
    <source>
        <dbReference type="SAM" id="MobiDB-lite"/>
    </source>
</evidence>
<feature type="transmembrane region" description="Helical" evidence="6">
    <location>
        <begin position="70"/>
        <end position="94"/>
    </location>
</feature>
<feature type="transmembrane region" description="Helical" evidence="6">
    <location>
        <begin position="147"/>
        <end position="175"/>
    </location>
</feature>
<protein>
    <recommendedName>
        <fullName evidence="9">G-protein coupled receptors family 1 profile domain-containing protein</fullName>
    </recommendedName>
</protein>
<keyword evidence="3 6" id="KW-1133">Transmembrane helix</keyword>
<evidence type="ECO:0008006" key="9">
    <source>
        <dbReference type="Google" id="ProtNLM"/>
    </source>
</evidence>
<evidence type="ECO:0000313" key="8">
    <source>
        <dbReference type="Proteomes" id="UP000024635"/>
    </source>
</evidence>
<evidence type="ECO:0000256" key="1">
    <source>
        <dbReference type="ARBA" id="ARBA00004370"/>
    </source>
</evidence>
<dbReference type="InterPro" id="IPR019424">
    <property type="entry name" value="7TM_GPCR_Srsx"/>
</dbReference>
<dbReference type="OrthoDB" id="5820127at2759"/>
<keyword evidence="4 6" id="KW-0472">Membrane</keyword>
<dbReference type="SUPFAM" id="SSF81321">
    <property type="entry name" value="Family A G protein-coupled receptor-like"/>
    <property type="match status" value="1"/>
</dbReference>
<name>A0A016UUC6_9BILA</name>
<dbReference type="PANTHER" id="PTHR23360">
    <property type="entry name" value="G-PROTEIN COUPLED RECEPTORS FAMILY 1 PROFILE DOMAIN-CONTAINING PROTEIN-RELATED"/>
    <property type="match status" value="1"/>
</dbReference>
<comment type="subcellular location">
    <subcellularLocation>
        <location evidence="1">Membrane</location>
    </subcellularLocation>
</comment>
<evidence type="ECO:0000256" key="2">
    <source>
        <dbReference type="ARBA" id="ARBA00022692"/>
    </source>
</evidence>
<dbReference type="Pfam" id="PF10320">
    <property type="entry name" value="7TM_GPCR_Srsx"/>
    <property type="match status" value="1"/>
</dbReference>
<dbReference type="GO" id="GO:0004930">
    <property type="term" value="F:G protein-coupled receptor activity"/>
    <property type="evidence" value="ECO:0007669"/>
    <property type="project" value="InterPro"/>
</dbReference>
<reference evidence="8" key="1">
    <citation type="journal article" date="2015" name="Nat. Genet.">
        <title>The genome and transcriptome of the zoonotic hookworm Ancylostoma ceylanicum identify infection-specific gene families.</title>
        <authorList>
            <person name="Schwarz E.M."/>
            <person name="Hu Y."/>
            <person name="Antoshechkin I."/>
            <person name="Miller M.M."/>
            <person name="Sternberg P.W."/>
            <person name="Aroian R.V."/>
        </authorList>
    </citation>
    <scope>NUCLEOTIDE SEQUENCE</scope>
    <source>
        <strain evidence="8">HY135</strain>
    </source>
</reference>
<gene>
    <name evidence="7" type="primary">Acey_s0027.g1579</name>
    <name evidence="7" type="ORF">Y032_0027g1579</name>
</gene>
<dbReference type="InterPro" id="IPR000276">
    <property type="entry name" value="GPCR_Rhodpsn"/>
</dbReference>